<keyword evidence="2" id="KW-0547">Nucleotide-binding</keyword>
<gene>
    <name evidence="6" type="ORF">SAMN02746091_00061</name>
</gene>
<accession>A0A1M4S8K7</accession>
<evidence type="ECO:0000259" key="5">
    <source>
        <dbReference type="Pfam" id="PF00288"/>
    </source>
</evidence>
<keyword evidence="3 6" id="KW-0418">Kinase</keyword>
<dbReference type="PIRSF" id="PIRSF033887">
    <property type="entry name" value="PduX"/>
    <property type="match status" value="1"/>
</dbReference>
<dbReference type="EMBL" id="FQVG01000001">
    <property type="protein sequence ID" value="SHE28539.1"/>
    <property type="molecule type" value="Genomic_DNA"/>
</dbReference>
<dbReference type="InterPro" id="IPR020568">
    <property type="entry name" value="Ribosomal_Su5_D2-typ_SF"/>
</dbReference>
<dbReference type="Pfam" id="PF00288">
    <property type="entry name" value="GHMP_kinases_N"/>
    <property type="match status" value="1"/>
</dbReference>
<keyword evidence="7" id="KW-1185">Reference proteome</keyword>
<proteinExistence type="predicted"/>
<keyword evidence="4" id="KW-0067">ATP-binding</keyword>
<evidence type="ECO:0000313" key="6">
    <source>
        <dbReference type="EMBL" id="SHE28539.1"/>
    </source>
</evidence>
<dbReference type="Gene3D" id="3.30.230.10">
    <property type="match status" value="1"/>
</dbReference>
<evidence type="ECO:0000256" key="4">
    <source>
        <dbReference type="ARBA" id="ARBA00022840"/>
    </source>
</evidence>
<name>A0A1M4S8K7_9CLOT</name>
<dbReference type="PANTHER" id="PTHR43527:SF1">
    <property type="entry name" value="L-THREONINE KINASE"/>
    <property type="match status" value="1"/>
</dbReference>
<dbReference type="GO" id="GO:0016301">
    <property type="term" value="F:kinase activity"/>
    <property type="evidence" value="ECO:0007669"/>
    <property type="project" value="UniProtKB-KW"/>
</dbReference>
<dbReference type="SUPFAM" id="SSF54211">
    <property type="entry name" value="Ribosomal protein S5 domain 2-like"/>
    <property type="match status" value="1"/>
</dbReference>
<dbReference type="PANTHER" id="PTHR43527">
    <property type="entry name" value="4-DIPHOSPHOCYTIDYL-2-C-METHYL-D-ERYTHRITOL KINASE, CHLOROPLASTIC"/>
    <property type="match status" value="1"/>
</dbReference>
<feature type="domain" description="GHMP kinase N-terminal" evidence="5">
    <location>
        <begin position="54"/>
        <end position="116"/>
    </location>
</feature>
<organism evidence="6 7">
    <name type="scientific">Caloramator proteoclasticus DSM 10124</name>
    <dbReference type="NCBI Taxonomy" id="1121262"/>
    <lineage>
        <taxon>Bacteria</taxon>
        <taxon>Bacillati</taxon>
        <taxon>Bacillota</taxon>
        <taxon>Clostridia</taxon>
        <taxon>Eubacteriales</taxon>
        <taxon>Clostridiaceae</taxon>
        <taxon>Caloramator</taxon>
    </lineage>
</organism>
<dbReference type="RefSeq" id="WP_073247575.1">
    <property type="nucleotide sequence ID" value="NZ_FQVG01000001.1"/>
</dbReference>
<sequence length="280" mass="32443">MISAVAYGSLGEILQGRYKGIDVLCSFPVNLFTKVYLTEDVRNTYEYVKTNSFIKEILKKWEIEEKYFALVESNIPKMKGFASSTADILAAYIALLKRYKRIFNIEEFVKTAIKIEPTDSIIFDKATLFDYKEGKYIRALGDYFKFYCICFEGIEGVDTLSFNKSAKVPLQEVDDLVELLNEAIKNKSAEKLAYVSTQSILRNQKRLPYLYLNDILDICKKVEGLGIVGAHSGNMISIIFDDKEKRDFYMERIDYKMNFYPLETLRKDEIYEVNNDISIK</sequence>
<dbReference type="InterPro" id="IPR006204">
    <property type="entry name" value="GHMP_kinase_N_dom"/>
</dbReference>
<reference evidence="7" key="1">
    <citation type="submission" date="2016-11" db="EMBL/GenBank/DDBJ databases">
        <authorList>
            <person name="Varghese N."/>
            <person name="Submissions S."/>
        </authorList>
    </citation>
    <scope>NUCLEOTIDE SEQUENCE [LARGE SCALE GENOMIC DNA]</scope>
    <source>
        <strain evidence="7">DSM 10124</strain>
    </source>
</reference>
<keyword evidence="1" id="KW-0808">Transferase</keyword>
<dbReference type="AlphaFoldDB" id="A0A1M4S8K7"/>
<evidence type="ECO:0000256" key="2">
    <source>
        <dbReference type="ARBA" id="ARBA00022741"/>
    </source>
</evidence>
<evidence type="ECO:0000256" key="1">
    <source>
        <dbReference type="ARBA" id="ARBA00022679"/>
    </source>
</evidence>
<dbReference type="GO" id="GO:0005524">
    <property type="term" value="F:ATP binding"/>
    <property type="evidence" value="ECO:0007669"/>
    <property type="project" value="UniProtKB-KW"/>
</dbReference>
<evidence type="ECO:0000256" key="3">
    <source>
        <dbReference type="ARBA" id="ARBA00022777"/>
    </source>
</evidence>
<dbReference type="InterPro" id="IPR014721">
    <property type="entry name" value="Ribsml_uS5_D2-typ_fold_subgr"/>
</dbReference>
<evidence type="ECO:0000313" key="7">
    <source>
        <dbReference type="Proteomes" id="UP000184423"/>
    </source>
</evidence>
<dbReference type="Proteomes" id="UP000184423">
    <property type="component" value="Unassembled WGS sequence"/>
</dbReference>
<dbReference type="InterPro" id="IPR012363">
    <property type="entry name" value="PduX"/>
</dbReference>
<protein>
    <submittedName>
        <fullName evidence="6">Threonine kinase</fullName>
    </submittedName>
</protein>